<dbReference type="GO" id="GO:0003700">
    <property type="term" value="F:DNA-binding transcription factor activity"/>
    <property type="evidence" value="ECO:0007669"/>
    <property type="project" value="InterPro"/>
</dbReference>
<comment type="caution">
    <text evidence="5">The sequence shown here is derived from an EMBL/GenBank/DDBJ whole genome shotgun (WGS) entry which is preliminary data.</text>
</comment>
<keyword evidence="3" id="KW-0804">Transcription</keyword>
<organism evidence="5 6">
    <name type="scientific">Filimonas zeae</name>
    <dbReference type="NCBI Taxonomy" id="1737353"/>
    <lineage>
        <taxon>Bacteria</taxon>
        <taxon>Pseudomonadati</taxon>
        <taxon>Bacteroidota</taxon>
        <taxon>Chitinophagia</taxon>
        <taxon>Chitinophagales</taxon>
        <taxon>Chitinophagaceae</taxon>
        <taxon>Filimonas</taxon>
    </lineage>
</organism>
<dbReference type="RefSeq" id="WP_188950626.1">
    <property type="nucleotide sequence ID" value="NZ_BMIB01000001.1"/>
</dbReference>
<reference evidence="5" key="2">
    <citation type="submission" date="2020-09" db="EMBL/GenBank/DDBJ databases">
        <authorList>
            <person name="Sun Q."/>
            <person name="Zhou Y."/>
        </authorList>
    </citation>
    <scope>NUCLEOTIDE SEQUENCE</scope>
    <source>
        <strain evidence="5">CGMCC 1.15290</strain>
    </source>
</reference>
<dbReference type="Proteomes" id="UP000627292">
    <property type="component" value="Unassembled WGS sequence"/>
</dbReference>
<feature type="domain" description="HTH araC/xylS-type" evidence="4">
    <location>
        <begin position="196"/>
        <end position="294"/>
    </location>
</feature>
<evidence type="ECO:0000259" key="4">
    <source>
        <dbReference type="PROSITE" id="PS01124"/>
    </source>
</evidence>
<reference evidence="5" key="1">
    <citation type="journal article" date="2014" name="Int. J. Syst. Evol. Microbiol.">
        <title>Complete genome sequence of Corynebacterium casei LMG S-19264T (=DSM 44701T), isolated from a smear-ripened cheese.</title>
        <authorList>
            <consortium name="US DOE Joint Genome Institute (JGI-PGF)"/>
            <person name="Walter F."/>
            <person name="Albersmeier A."/>
            <person name="Kalinowski J."/>
            <person name="Ruckert C."/>
        </authorList>
    </citation>
    <scope>NUCLEOTIDE SEQUENCE</scope>
    <source>
        <strain evidence="5">CGMCC 1.15290</strain>
    </source>
</reference>
<keyword evidence="1" id="KW-0805">Transcription regulation</keyword>
<evidence type="ECO:0000256" key="2">
    <source>
        <dbReference type="ARBA" id="ARBA00023125"/>
    </source>
</evidence>
<dbReference type="PANTHER" id="PTHR43280">
    <property type="entry name" value="ARAC-FAMILY TRANSCRIPTIONAL REGULATOR"/>
    <property type="match status" value="1"/>
</dbReference>
<name>A0A917MTT9_9BACT</name>
<dbReference type="SUPFAM" id="SSF46689">
    <property type="entry name" value="Homeodomain-like"/>
    <property type="match status" value="1"/>
</dbReference>
<protein>
    <submittedName>
        <fullName evidence="5">Transcriptional regulator</fullName>
    </submittedName>
</protein>
<dbReference type="EMBL" id="BMIB01000001">
    <property type="protein sequence ID" value="GGH60000.1"/>
    <property type="molecule type" value="Genomic_DNA"/>
</dbReference>
<evidence type="ECO:0000313" key="5">
    <source>
        <dbReference type="EMBL" id="GGH60000.1"/>
    </source>
</evidence>
<dbReference type="SMART" id="SM00342">
    <property type="entry name" value="HTH_ARAC"/>
    <property type="match status" value="1"/>
</dbReference>
<sequence length="299" mass="34211">MKYITTNDCAAGGVNMAYPFKDARLLEYGLLIYDSAGLPVQKAFSTSAILYNFSVILVIKGNIQLKVNECSFSLGEQEVIIIPPSSVVEMVGMAAEGRFVSLYFTYDYLKRYSIEGKYFSLSGFIREGVLTSQQVEDRDFGLLLQLLAMLQHLDSGNLNEDDAAIQVNLFKSFLLKIKHYYSESALDRKITATVVYRFHKLLSENFTRYRDVSFYSKKLFMNEKYLSQLLKKKTGKTARQFIIDMVIAEAKGQLSDHAISVKEISGRLNFSNEFHFSRFFRQYVGTSPTQFRNKEIRST</sequence>
<dbReference type="Pfam" id="PF12833">
    <property type="entry name" value="HTH_18"/>
    <property type="match status" value="1"/>
</dbReference>
<evidence type="ECO:0000313" key="6">
    <source>
        <dbReference type="Proteomes" id="UP000627292"/>
    </source>
</evidence>
<accession>A0A917MTT9</accession>
<dbReference type="AlphaFoldDB" id="A0A917MTT9"/>
<evidence type="ECO:0000256" key="1">
    <source>
        <dbReference type="ARBA" id="ARBA00023015"/>
    </source>
</evidence>
<evidence type="ECO:0000256" key="3">
    <source>
        <dbReference type="ARBA" id="ARBA00023163"/>
    </source>
</evidence>
<dbReference type="Gene3D" id="1.10.10.60">
    <property type="entry name" value="Homeodomain-like"/>
    <property type="match status" value="1"/>
</dbReference>
<proteinExistence type="predicted"/>
<dbReference type="PANTHER" id="PTHR43280:SF32">
    <property type="entry name" value="TRANSCRIPTIONAL REGULATORY PROTEIN"/>
    <property type="match status" value="1"/>
</dbReference>
<dbReference type="InterPro" id="IPR009057">
    <property type="entry name" value="Homeodomain-like_sf"/>
</dbReference>
<gene>
    <name evidence="5" type="ORF">GCM10011379_07400</name>
</gene>
<keyword evidence="2" id="KW-0238">DNA-binding</keyword>
<dbReference type="GO" id="GO:0043565">
    <property type="term" value="F:sequence-specific DNA binding"/>
    <property type="evidence" value="ECO:0007669"/>
    <property type="project" value="InterPro"/>
</dbReference>
<keyword evidence="6" id="KW-1185">Reference proteome</keyword>
<dbReference type="InterPro" id="IPR018060">
    <property type="entry name" value="HTH_AraC"/>
</dbReference>
<dbReference type="PROSITE" id="PS01124">
    <property type="entry name" value="HTH_ARAC_FAMILY_2"/>
    <property type="match status" value="1"/>
</dbReference>